<dbReference type="PANTHER" id="PTHR39163">
    <property type="entry name" value="FERREDOXIN"/>
    <property type="match status" value="1"/>
</dbReference>
<dbReference type="AlphaFoldDB" id="A0A0T5ZX14"/>
<dbReference type="InterPro" id="IPR017896">
    <property type="entry name" value="4Fe4S_Fe-S-bd"/>
</dbReference>
<dbReference type="GO" id="GO:0005506">
    <property type="term" value="F:iron ion binding"/>
    <property type="evidence" value="ECO:0007669"/>
    <property type="project" value="UniProtKB-UniRule"/>
</dbReference>
<dbReference type="Proteomes" id="UP000051297">
    <property type="component" value="Unassembled WGS sequence"/>
</dbReference>
<dbReference type="STRING" id="1576480.XU08_C0003G0025"/>
<dbReference type="GO" id="GO:0009055">
    <property type="term" value="F:electron transfer activity"/>
    <property type="evidence" value="ECO:0007669"/>
    <property type="project" value="UniProtKB-UniRule"/>
</dbReference>
<dbReference type="PANTHER" id="PTHR39163:SF1">
    <property type="entry name" value="FERREDOXIN"/>
    <property type="match status" value="1"/>
</dbReference>
<evidence type="ECO:0000259" key="9">
    <source>
        <dbReference type="PROSITE" id="PS51379"/>
    </source>
</evidence>
<keyword evidence="5 8" id="KW-0249">Electron transport</keyword>
<keyword evidence="6 8" id="KW-0408">Iron</keyword>
<evidence type="ECO:0000256" key="1">
    <source>
        <dbReference type="ARBA" id="ARBA00001966"/>
    </source>
</evidence>
<keyword evidence="3" id="KW-0004">4Fe-4S</keyword>
<name>A0A0T5ZX14_UNCKA</name>
<comment type="caution">
    <text evidence="10">The sequence shown here is derived from an EMBL/GenBank/DDBJ whole genome shotgun (WGS) entry which is preliminary data.</text>
</comment>
<sequence length="105" mass="11106">MEAAPAKDAKENSLASPREVKRVIVDRNLCIGAGSCVVAAPTVFELNGENKAVIKQQGGVKNSGPAEREVLEDQAIPYETLLAAAQSCPTKAIIIVDEQGTQIYP</sequence>
<comment type="function">
    <text evidence="8">Ferredoxins are iron-sulfur proteins that transfer electrons in a wide variety of metabolic reactions.</text>
</comment>
<gene>
    <name evidence="10" type="ORF">XU08_C0003G0025</name>
</gene>
<dbReference type="PRINTS" id="PR00352">
    <property type="entry name" value="3FE4SFRDOXIN"/>
</dbReference>
<evidence type="ECO:0000256" key="6">
    <source>
        <dbReference type="ARBA" id="ARBA00023004"/>
    </source>
</evidence>
<dbReference type="Pfam" id="PF13459">
    <property type="entry name" value="Fer4_15"/>
    <property type="match status" value="1"/>
</dbReference>
<keyword evidence="2 8" id="KW-0813">Transport</keyword>
<dbReference type="EMBL" id="LDXK01000003">
    <property type="protein sequence ID" value="KRT67353.1"/>
    <property type="molecule type" value="Genomic_DNA"/>
</dbReference>
<evidence type="ECO:0000256" key="5">
    <source>
        <dbReference type="ARBA" id="ARBA00022982"/>
    </source>
</evidence>
<keyword evidence="7 8" id="KW-0411">Iron-sulfur</keyword>
<evidence type="ECO:0000256" key="2">
    <source>
        <dbReference type="ARBA" id="ARBA00022448"/>
    </source>
</evidence>
<dbReference type="SUPFAM" id="SSF54862">
    <property type="entry name" value="4Fe-4S ferredoxins"/>
    <property type="match status" value="1"/>
</dbReference>
<proteinExistence type="predicted"/>
<organism evidence="10 11">
    <name type="scientific">candidate division WWE3 bacterium CSP1-7</name>
    <dbReference type="NCBI Taxonomy" id="1576480"/>
    <lineage>
        <taxon>Bacteria</taxon>
        <taxon>Katanobacteria</taxon>
    </lineage>
</organism>
<comment type="cofactor">
    <cofactor evidence="1">
        <name>[4Fe-4S] cluster</name>
        <dbReference type="ChEBI" id="CHEBI:49883"/>
    </cofactor>
</comment>
<feature type="domain" description="4Fe-4S ferredoxin-type" evidence="9">
    <location>
        <begin position="21"/>
        <end position="49"/>
    </location>
</feature>
<evidence type="ECO:0000256" key="7">
    <source>
        <dbReference type="ARBA" id="ARBA00023014"/>
    </source>
</evidence>
<dbReference type="InterPro" id="IPR001080">
    <property type="entry name" value="3Fe4S_ferredoxin"/>
</dbReference>
<dbReference type="GO" id="GO:0051539">
    <property type="term" value="F:4 iron, 4 sulfur cluster binding"/>
    <property type="evidence" value="ECO:0007669"/>
    <property type="project" value="UniProtKB-KW"/>
</dbReference>
<dbReference type="Gene3D" id="3.30.70.20">
    <property type="match status" value="1"/>
</dbReference>
<accession>A0A0T5ZX14</accession>
<dbReference type="InterPro" id="IPR052395">
    <property type="entry name" value="ET_Ferredoxin"/>
</dbReference>
<protein>
    <recommendedName>
        <fullName evidence="8">Ferredoxin</fullName>
    </recommendedName>
</protein>
<evidence type="ECO:0000256" key="8">
    <source>
        <dbReference type="RuleBase" id="RU368020"/>
    </source>
</evidence>
<evidence type="ECO:0000256" key="4">
    <source>
        <dbReference type="ARBA" id="ARBA00022723"/>
    </source>
</evidence>
<evidence type="ECO:0000256" key="3">
    <source>
        <dbReference type="ARBA" id="ARBA00022485"/>
    </source>
</evidence>
<reference evidence="10 11" key="1">
    <citation type="submission" date="2015-05" db="EMBL/GenBank/DDBJ databases">
        <title>Critical biogeochemical functions in the subsurface are associated with bacteria from new phyla and little studied lineages.</title>
        <authorList>
            <person name="Hug L.A."/>
            <person name="Thomas B.C."/>
            <person name="Sharon I."/>
            <person name="Brown C.T."/>
            <person name="Sharma R."/>
            <person name="Hettich R.L."/>
            <person name="Wilkins M.J."/>
            <person name="Williams K.H."/>
            <person name="Singh A."/>
            <person name="Banfield J.F."/>
        </authorList>
    </citation>
    <scope>NUCLEOTIDE SEQUENCE [LARGE SCALE GENOMIC DNA]</scope>
    <source>
        <strain evidence="10">CSP1-7</strain>
    </source>
</reference>
<evidence type="ECO:0000313" key="11">
    <source>
        <dbReference type="Proteomes" id="UP000051297"/>
    </source>
</evidence>
<keyword evidence="4 8" id="KW-0479">Metal-binding</keyword>
<dbReference type="PROSITE" id="PS51379">
    <property type="entry name" value="4FE4S_FER_2"/>
    <property type="match status" value="1"/>
</dbReference>
<evidence type="ECO:0000313" key="10">
    <source>
        <dbReference type="EMBL" id="KRT67353.1"/>
    </source>
</evidence>